<gene>
    <name evidence="2" type="ORF">AVEN_183747_1</name>
    <name evidence="1" type="ORF">AVEN_238913_1</name>
</gene>
<evidence type="ECO:0000313" key="1">
    <source>
        <dbReference type="EMBL" id="GBO44393.1"/>
    </source>
</evidence>
<name>A0A4Y2X6F4_ARAVE</name>
<dbReference type="InterPro" id="IPR050249">
    <property type="entry name" value="Pseudomonas-type_ThrB"/>
</dbReference>
<dbReference type="PANTHER" id="PTHR21064">
    <property type="entry name" value="AMINOGLYCOSIDE PHOSPHOTRANSFERASE DOMAIN-CONTAINING PROTEIN-RELATED"/>
    <property type="match status" value="1"/>
</dbReference>
<reference evidence="2 3" key="1">
    <citation type="journal article" date="2019" name="Sci. Rep.">
        <title>Orb-weaving spider Araneus ventricosus genome elucidates the spidroin gene catalogue.</title>
        <authorList>
            <person name="Kono N."/>
            <person name="Nakamura H."/>
            <person name="Ohtoshi R."/>
            <person name="Moran D.A.P."/>
            <person name="Shinohara A."/>
            <person name="Yoshida Y."/>
            <person name="Fujiwara M."/>
            <person name="Mori M."/>
            <person name="Tomita M."/>
            <person name="Arakawa K."/>
        </authorList>
    </citation>
    <scope>NUCLEOTIDE SEQUENCE [LARGE SCALE GENOMIC DNA]</scope>
</reference>
<dbReference type="OrthoDB" id="6415818at2759"/>
<evidence type="ECO:0000313" key="3">
    <source>
        <dbReference type="Proteomes" id="UP000499080"/>
    </source>
</evidence>
<sequence length="226" mass="25944">MYSNTSVFVGFDYCRFLPGKIYLGFRCLLWISSACLRDQAVSDKSEAEKSAYETKNYVEAERFIPQQVFNCDETGLHSKKMPKTTFFTQEEKALKGHNTLKNGLTLFFVCGDVSVDYKGPNAREKCGIHLLTYITGTPIAAIQTTPDILFKWGFLLAQFHNATEDLVNPGLKEKDIFYTLEHVTDVKVYMKVIQDDRIHILQNIMDRYPSEITKNIHKLSRGNMFL</sequence>
<dbReference type="PANTHER" id="PTHR21064:SF6">
    <property type="entry name" value="AMINOGLYCOSIDE PHOSPHOTRANSFERASE DOMAIN-CONTAINING PROTEIN"/>
    <property type="match status" value="1"/>
</dbReference>
<keyword evidence="3" id="KW-1185">Reference proteome</keyword>
<dbReference type="GO" id="GO:0019202">
    <property type="term" value="F:amino acid kinase activity"/>
    <property type="evidence" value="ECO:0007669"/>
    <property type="project" value="TreeGrafter"/>
</dbReference>
<dbReference type="InterPro" id="IPR011009">
    <property type="entry name" value="Kinase-like_dom_sf"/>
</dbReference>
<dbReference type="Proteomes" id="UP000499080">
    <property type="component" value="Unassembled WGS sequence"/>
</dbReference>
<dbReference type="SUPFAM" id="SSF56112">
    <property type="entry name" value="Protein kinase-like (PK-like)"/>
    <property type="match status" value="1"/>
</dbReference>
<evidence type="ECO:0000313" key="2">
    <source>
        <dbReference type="EMBL" id="GBO44494.1"/>
    </source>
</evidence>
<dbReference type="AlphaFoldDB" id="A0A4Y2X6F4"/>
<comment type="caution">
    <text evidence="2">The sequence shown here is derived from an EMBL/GenBank/DDBJ whole genome shotgun (WGS) entry which is preliminary data.</text>
</comment>
<dbReference type="EMBL" id="BGPR01071104">
    <property type="protein sequence ID" value="GBO44393.1"/>
    <property type="molecule type" value="Genomic_DNA"/>
</dbReference>
<organism evidence="2 3">
    <name type="scientific">Araneus ventricosus</name>
    <name type="common">Orbweaver spider</name>
    <name type="synonym">Epeira ventricosa</name>
    <dbReference type="NCBI Taxonomy" id="182803"/>
    <lineage>
        <taxon>Eukaryota</taxon>
        <taxon>Metazoa</taxon>
        <taxon>Ecdysozoa</taxon>
        <taxon>Arthropoda</taxon>
        <taxon>Chelicerata</taxon>
        <taxon>Arachnida</taxon>
        <taxon>Araneae</taxon>
        <taxon>Araneomorphae</taxon>
        <taxon>Entelegynae</taxon>
        <taxon>Araneoidea</taxon>
        <taxon>Araneidae</taxon>
        <taxon>Araneus</taxon>
    </lineage>
</organism>
<accession>A0A4Y2X6F4</accession>
<proteinExistence type="predicted"/>
<dbReference type="EMBL" id="BGPR01071249">
    <property type="protein sequence ID" value="GBO44494.1"/>
    <property type="molecule type" value="Genomic_DNA"/>
</dbReference>
<protein>
    <submittedName>
        <fullName evidence="2">Uncharacterized protein</fullName>
    </submittedName>
</protein>